<dbReference type="EMBL" id="VOBR01000022">
    <property type="protein sequence ID" value="TWP48075.1"/>
    <property type="molecule type" value="Genomic_DNA"/>
</dbReference>
<dbReference type="Pfam" id="PF01476">
    <property type="entry name" value="LysM"/>
    <property type="match status" value="1"/>
</dbReference>
<comment type="caution">
    <text evidence="2">The sequence shown here is derived from an EMBL/GenBank/DDBJ whole genome shotgun (WGS) entry which is preliminary data.</text>
</comment>
<dbReference type="InterPro" id="IPR018911">
    <property type="entry name" value="Gmad2_Ig-like_dom"/>
</dbReference>
<dbReference type="InterPro" id="IPR036779">
    <property type="entry name" value="LysM_dom_sf"/>
</dbReference>
<name>A0A563ELQ1_9PSEU</name>
<dbReference type="RefSeq" id="WP_146356658.1">
    <property type="nucleotide sequence ID" value="NZ_VOBR01000022.1"/>
</dbReference>
<sequence>MSIDVQQPRTHDLVSNHIQIGGVAGGAFEAAFNYRITEGHDEVTGGFMAGDGAGGHGQFQLTVDVTGAAFQLNRIFVEVFWTSPKDGAELDKKIVPVVLGPLVVPGYQNYLEHVVVAGETLWGISVKYYGSGNLYYRLVAANPGTITNPNVITPGMVIRVPRA</sequence>
<protein>
    <submittedName>
        <fullName evidence="2">LysM peptidoglycan-binding domain-containing protein</fullName>
    </submittedName>
</protein>
<organism evidence="2 3">
    <name type="scientific">Lentzea tibetensis</name>
    <dbReference type="NCBI Taxonomy" id="2591470"/>
    <lineage>
        <taxon>Bacteria</taxon>
        <taxon>Bacillati</taxon>
        <taxon>Actinomycetota</taxon>
        <taxon>Actinomycetes</taxon>
        <taxon>Pseudonocardiales</taxon>
        <taxon>Pseudonocardiaceae</taxon>
        <taxon>Lentzea</taxon>
    </lineage>
</organism>
<dbReference type="InterPro" id="IPR018392">
    <property type="entry name" value="LysM"/>
</dbReference>
<proteinExistence type="predicted"/>
<gene>
    <name evidence="2" type="ORF">FKR81_29275</name>
</gene>
<dbReference type="SMART" id="SM00257">
    <property type="entry name" value="LysM"/>
    <property type="match status" value="1"/>
</dbReference>
<dbReference type="AlphaFoldDB" id="A0A563ELQ1"/>
<accession>A0A563ELQ1</accession>
<feature type="domain" description="LysM" evidence="1">
    <location>
        <begin position="111"/>
        <end position="160"/>
    </location>
</feature>
<evidence type="ECO:0000259" key="1">
    <source>
        <dbReference type="PROSITE" id="PS51782"/>
    </source>
</evidence>
<dbReference type="Gene3D" id="3.10.350.10">
    <property type="entry name" value="LysM domain"/>
    <property type="match status" value="1"/>
</dbReference>
<dbReference type="Proteomes" id="UP000316639">
    <property type="component" value="Unassembled WGS sequence"/>
</dbReference>
<evidence type="ECO:0000313" key="2">
    <source>
        <dbReference type="EMBL" id="TWP48075.1"/>
    </source>
</evidence>
<dbReference type="Pfam" id="PF10648">
    <property type="entry name" value="Gmad2"/>
    <property type="match status" value="1"/>
</dbReference>
<dbReference type="CDD" id="cd00118">
    <property type="entry name" value="LysM"/>
    <property type="match status" value="1"/>
</dbReference>
<reference evidence="2 3" key="1">
    <citation type="submission" date="2019-07" db="EMBL/GenBank/DDBJ databases">
        <title>Lentzea xizangensis sp. nov., isolated from Qinghai-Tibetan Plateau Soils.</title>
        <authorList>
            <person name="Huang J."/>
        </authorList>
    </citation>
    <scope>NUCLEOTIDE SEQUENCE [LARGE SCALE GENOMIC DNA]</scope>
    <source>
        <strain evidence="2 3">FXJ1.1311</strain>
    </source>
</reference>
<evidence type="ECO:0000313" key="3">
    <source>
        <dbReference type="Proteomes" id="UP000316639"/>
    </source>
</evidence>
<dbReference type="OrthoDB" id="3210682at2"/>
<keyword evidence="3" id="KW-1185">Reference proteome</keyword>
<dbReference type="SUPFAM" id="SSF54106">
    <property type="entry name" value="LysM domain"/>
    <property type="match status" value="1"/>
</dbReference>
<dbReference type="PROSITE" id="PS51782">
    <property type="entry name" value="LYSM"/>
    <property type="match status" value="1"/>
</dbReference>